<organism evidence="2">
    <name type="scientific">Anguilla anguilla</name>
    <name type="common">European freshwater eel</name>
    <name type="synonym">Muraena anguilla</name>
    <dbReference type="NCBI Taxonomy" id="7936"/>
    <lineage>
        <taxon>Eukaryota</taxon>
        <taxon>Metazoa</taxon>
        <taxon>Chordata</taxon>
        <taxon>Craniata</taxon>
        <taxon>Vertebrata</taxon>
        <taxon>Euteleostomi</taxon>
        <taxon>Actinopterygii</taxon>
        <taxon>Neopterygii</taxon>
        <taxon>Teleostei</taxon>
        <taxon>Anguilliformes</taxon>
        <taxon>Anguillidae</taxon>
        <taxon>Anguilla</taxon>
    </lineage>
</organism>
<evidence type="ECO:0000256" key="1">
    <source>
        <dbReference type="SAM" id="MobiDB-lite"/>
    </source>
</evidence>
<evidence type="ECO:0000313" key="2">
    <source>
        <dbReference type="EMBL" id="JAH38302.1"/>
    </source>
</evidence>
<feature type="compositionally biased region" description="Polar residues" evidence="1">
    <location>
        <begin position="14"/>
        <end position="26"/>
    </location>
</feature>
<feature type="region of interest" description="Disordered" evidence="1">
    <location>
        <begin position="1"/>
        <end position="34"/>
    </location>
</feature>
<feature type="compositionally biased region" description="Basic residues" evidence="1">
    <location>
        <begin position="1"/>
        <end position="12"/>
    </location>
</feature>
<dbReference type="EMBL" id="GBXM01070275">
    <property type="protein sequence ID" value="JAH38302.1"/>
    <property type="molecule type" value="Transcribed_RNA"/>
</dbReference>
<accession>A0A0E9SAR5</accession>
<protein>
    <submittedName>
        <fullName evidence="2">Uncharacterized protein</fullName>
    </submittedName>
</protein>
<dbReference type="AlphaFoldDB" id="A0A0E9SAR5"/>
<proteinExistence type="predicted"/>
<name>A0A0E9SAR5_ANGAN</name>
<sequence length="34" mass="4069">MTAKRRRKRRFTLTRVNPQSPRSLQWTRPEGGVT</sequence>
<reference evidence="2" key="2">
    <citation type="journal article" date="2015" name="Fish Shellfish Immunol.">
        <title>Early steps in the European eel (Anguilla anguilla)-Vibrio vulnificus interaction in the gills: Role of the RtxA13 toxin.</title>
        <authorList>
            <person name="Callol A."/>
            <person name="Pajuelo D."/>
            <person name="Ebbesson L."/>
            <person name="Teles M."/>
            <person name="MacKenzie S."/>
            <person name="Amaro C."/>
        </authorList>
    </citation>
    <scope>NUCLEOTIDE SEQUENCE</scope>
</reference>
<reference evidence="2" key="1">
    <citation type="submission" date="2014-11" db="EMBL/GenBank/DDBJ databases">
        <authorList>
            <person name="Amaro Gonzalez C."/>
        </authorList>
    </citation>
    <scope>NUCLEOTIDE SEQUENCE</scope>
</reference>